<reference evidence="2" key="1">
    <citation type="journal article" date="2022" name="Nat. Commun.">
        <title>Chromosome evolution and the genetic basis of agronomically important traits in greater yam.</title>
        <authorList>
            <person name="Bredeson J.V."/>
            <person name="Lyons J.B."/>
            <person name="Oniyinde I.O."/>
            <person name="Okereke N.R."/>
            <person name="Kolade O."/>
            <person name="Nnabue I."/>
            <person name="Nwadili C.O."/>
            <person name="Hribova E."/>
            <person name="Parker M."/>
            <person name="Nwogha J."/>
            <person name="Shu S."/>
            <person name="Carlson J."/>
            <person name="Kariba R."/>
            <person name="Muthemba S."/>
            <person name="Knop K."/>
            <person name="Barton G.J."/>
            <person name="Sherwood A.V."/>
            <person name="Lopez-Montes A."/>
            <person name="Asiedu R."/>
            <person name="Jamnadass R."/>
            <person name="Muchugi A."/>
            <person name="Goodstein D."/>
            <person name="Egesi C.N."/>
            <person name="Featherston J."/>
            <person name="Asfaw A."/>
            <person name="Simpson G.G."/>
            <person name="Dolezel J."/>
            <person name="Hendre P.S."/>
            <person name="Van Deynze A."/>
            <person name="Kumar P.L."/>
            <person name="Obidiegwu J.E."/>
            <person name="Bhattacharjee R."/>
            <person name="Rokhsar D.S."/>
        </authorList>
    </citation>
    <scope>NUCLEOTIDE SEQUENCE [LARGE SCALE GENOMIC DNA]</scope>
    <source>
        <strain evidence="2">cv. TDa95/00328</strain>
    </source>
</reference>
<organism evidence="1 2">
    <name type="scientific">Dioscorea alata</name>
    <name type="common">Purple yam</name>
    <dbReference type="NCBI Taxonomy" id="55571"/>
    <lineage>
        <taxon>Eukaryota</taxon>
        <taxon>Viridiplantae</taxon>
        <taxon>Streptophyta</taxon>
        <taxon>Embryophyta</taxon>
        <taxon>Tracheophyta</taxon>
        <taxon>Spermatophyta</taxon>
        <taxon>Magnoliopsida</taxon>
        <taxon>Liliopsida</taxon>
        <taxon>Dioscoreales</taxon>
        <taxon>Dioscoreaceae</taxon>
        <taxon>Dioscorea</taxon>
    </lineage>
</organism>
<gene>
    <name evidence="1" type="ORF">IHE45_15G033900</name>
</gene>
<name>A0ACB7UKR6_DIOAL</name>
<proteinExistence type="predicted"/>
<protein>
    <submittedName>
        <fullName evidence="1">Uncharacterized protein</fullName>
    </submittedName>
</protein>
<accession>A0ACB7UKR6</accession>
<comment type="caution">
    <text evidence="1">The sequence shown here is derived from an EMBL/GenBank/DDBJ whole genome shotgun (WGS) entry which is preliminary data.</text>
</comment>
<evidence type="ECO:0000313" key="1">
    <source>
        <dbReference type="EMBL" id="KAH7661005.1"/>
    </source>
</evidence>
<dbReference type="EMBL" id="CM037025">
    <property type="protein sequence ID" value="KAH7661005.1"/>
    <property type="molecule type" value="Genomic_DNA"/>
</dbReference>
<dbReference type="Proteomes" id="UP000827976">
    <property type="component" value="Chromosome 15"/>
</dbReference>
<evidence type="ECO:0000313" key="2">
    <source>
        <dbReference type="Proteomes" id="UP000827976"/>
    </source>
</evidence>
<sequence length="109" mass="12241">MKKLIRTTRNSGKFLFLLVITICYLTTAKVGEIKVFFLCQSYFIVGLISGFQTKGTNFIGYIYMAHVLDESYFSFGASLKESFSLVSGCGCSSYTNIVIILLVHSLKYM</sequence>
<keyword evidence="2" id="KW-1185">Reference proteome</keyword>